<name>A0ABU0HVL8_9HYPH</name>
<reference evidence="2 3" key="1">
    <citation type="submission" date="2023-07" db="EMBL/GenBank/DDBJ databases">
        <title>Genomic Encyclopedia of Type Strains, Phase IV (KMG-IV): sequencing the most valuable type-strain genomes for metagenomic binning, comparative biology and taxonomic classification.</title>
        <authorList>
            <person name="Goeker M."/>
        </authorList>
    </citation>
    <scope>NUCLEOTIDE SEQUENCE [LARGE SCALE GENOMIC DNA]</scope>
    <source>
        <strain evidence="2 3">DSM 19013</strain>
    </source>
</reference>
<sequence length="848" mass="90897">MRQVSPLPRKVDQQEGEPAYALLIRALEANGTRRLYTTVNRIAGNRSESVAQIDPVEVARICKADPAPLVHATPLVGTSTATVMGHTLSADQVGVRARRWCPACLAESRYYRVWWDLQPITSCPTHGIKLVSSCGCGDGTVRWRSNRTMHCAAGHAFSAAAREAATADVLAFDSYVIGRLLGKCDPGLPSLDEVPLGDLLSLCGRLGRASIDPDATLYEVRRGHDNGRVHAEGFRILGDIPANAGRLFEDVRTRNVGQGGRHGLRYCYGKLYGYILRLPEHTVGDALRHALHEHAGHHAPVKVGKRSGSGFRSDTGIPLVVAADAVGITYPLFRDLLDHLAIPHRARELGQGNGLRGEMSLADFEELRRRLEGFQRLAYVSSELGLPVTDTVELALAGRLDLIAPGKGVANWFFGAGAAEKFLAALRTAAVQAGSEAGRYVSLRVAARDCGLSMAGVLSLVLDGVVPSRIHGATHARRGDHGVRAFEVDADTLASLGALTGEMDLTPASAARSLGLSQSTMEAVVEAGLILTHGSPDGVRVSAAEIDRFRTDFATAPELRRAMGVRSFMPVAAAMAAAGVEPAATGPRPMEMVYHRHPAMAACVEAAARYASPPARGESRVSAARQLRVSPTMLRQLIDTGLLSMQDGCRFGSIAADEVARFKATYVLTSELAEASDVHSSRAIVSLLTDSGVRPVNGPPTLHYHLYDRREAEAAMQARLAKSRAGEPPVPSSGPALGSVEVCERLGTNKTMVSQLARAGMLTPEGPFKRGLALTVPLSEVERFARTYVFANELGRLAGRDQLHGTGKTVTAKLLRNGLRPICARPEFQTFVFDRSEAEALLRRLDLA</sequence>
<protein>
    <recommendedName>
        <fullName evidence="1">TniQ domain-containing protein</fullName>
    </recommendedName>
</protein>
<evidence type="ECO:0000313" key="2">
    <source>
        <dbReference type="EMBL" id="MDQ0446373.1"/>
    </source>
</evidence>
<accession>A0ABU0HVL8</accession>
<dbReference type="Pfam" id="PF06527">
    <property type="entry name" value="TniQ"/>
    <property type="match status" value="1"/>
</dbReference>
<dbReference type="RefSeq" id="WP_238201262.1">
    <property type="nucleotide sequence ID" value="NZ_BPQE01000002.1"/>
</dbReference>
<gene>
    <name evidence="2" type="ORF">QO012_000862</name>
</gene>
<evidence type="ECO:0000313" key="3">
    <source>
        <dbReference type="Proteomes" id="UP001231124"/>
    </source>
</evidence>
<keyword evidence="3" id="KW-1185">Reference proteome</keyword>
<comment type="caution">
    <text evidence="2">The sequence shown here is derived from an EMBL/GenBank/DDBJ whole genome shotgun (WGS) entry which is preliminary data.</text>
</comment>
<proteinExistence type="predicted"/>
<dbReference type="EMBL" id="JAUSVP010000002">
    <property type="protein sequence ID" value="MDQ0446373.1"/>
    <property type="molecule type" value="Genomic_DNA"/>
</dbReference>
<feature type="domain" description="TniQ" evidence="1">
    <location>
        <begin position="8"/>
        <end position="130"/>
    </location>
</feature>
<dbReference type="InterPro" id="IPR009492">
    <property type="entry name" value="TniQ"/>
</dbReference>
<dbReference type="Proteomes" id="UP001231124">
    <property type="component" value="Unassembled WGS sequence"/>
</dbReference>
<evidence type="ECO:0000259" key="1">
    <source>
        <dbReference type="Pfam" id="PF06527"/>
    </source>
</evidence>
<organism evidence="2 3">
    <name type="scientific">Methylobacterium aerolatum</name>
    <dbReference type="NCBI Taxonomy" id="418708"/>
    <lineage>
        <taxon>Bacteria</taxon>
        <taxon>Pseudomonadati</taxon>
        <taxon>Pseudomonadota</taxon>
        <taxon>Alphaproteobacteria</taxon>
        <taxon>Hyphomicrobiales</taxon>
        <taxon>Methylobacteriaceae</taxon>
        <taxon>Methylobacterium</taxon>
    </lineage>
</organism>